<dbReference type="Proteomes" id="UP001589647">
    <property type="component" value="Unassembled WGS sequence"/>
</dbReference>
<keyword evidence="1" id="KW-0472">Membrane</keyword>
<dbReference type="EMBL" id="JBHMEI010000015">
    <property type="protein sequence ID" value="MFB9203648.1"/>
    <property type="molecule type" value="Genomic_DNA"/>
</dbReference>
<protein>
    <submittedName>
        <fullName evidence="2">Uncharacterized protein</fullName>
    </submittedName>
</protein>
<dbReference type="RefSeq" id="WP_189649282.1">
    <property type="nucleotide sequence ID" value="NZ_BMRC01000009.1"/>
</dbReference>
<feature type="transmembrane region" description="Helical" evidence="1">
    <location>
        <begin position="68"/>
        <end position="85"/>
    </location>
</feature>
<keyword evidence="3" id="KW-1185">Reference proteome</keyword>
<keyword evidence="1" id="KW-0812">Transmembrane</keyword>
<feature type="transmembrane region" description="Helical" evidence="1">
    <location>
        <begin position="37"/>
        <end position="56"/>
    </location>
</feature>
<keyword evidence="1" id="KW-1133">Transmembrane helix</keyword>
<sequence length="280" mass="29442">MWISYAAVALIGAMVALAELVSRYRDDPSGALLSVPAALYLAVNAGGAVAALWMVTQFRWTFGAAGESVAFTQVLVAGFGSGALFRSSLFNVTAGNQVIGVGPSAVLTVILSATDRAVDRGRARIRTKVVGEIMAGFPFERGADALFQYSMAALQNFTPAETKVVEDRITSLRSGREATLPEQVKSYVLGLSLQALVGEKVLMELVASLRPILDQTPPAEQVLLDALRANGGSEPRKLQALSGLQLFEFSRVLDALIAAGRVSVDTASGREIVTVAKAAG</sequence>
<reference evidence="2 3" key="1">
    <citation type="submission" date="2024-09" db="EMBL/GenBank/DDBJ databases">
        <authorList>
            <person name="Sun Q."/>
            <person name="Mori K."/>
        </authorList>
    </citation>
    <scope>NUCLEOTIDE SEQUENCE [LARGE SCALE GENOMIC DNA]</scope>
    <source>
        <strain evidence="2 3">CCM 3426</strain>
    </source>
</reference>
<evidence type="ECO:0000256" key="1">
    <source>
        <dbReference type="SAM" id="Phobius"/>
    </source>
</evidence>
<name>A0ABV5IGI2_9ACTN</name>
<organism evidence="2 3">
    <name type="scientific">Nonomuraea spiralis</name>
    <dbReference type="NCBI Taxonomy" id="46182"/>
    <lineage>
        <taxon>Bacteria</taxon>
        <taxon>Bacillati</taxon>
        <taxon>Actinomycetota</taxon>
        <taxon>Actinomycetes</taxon>
        <taxon>Streptosporangiales</taxon>
        <taxon>Streptosporangiaceae</taxon>
        <taxon>Nonomuraea</taxon>
    </lineage>
</organism>
<evidence type="ECO:0000313" key="2">
    <source>
        <dbReference type="EMBL" id="MFB9203648.1"/>
    </source>
</evidence>
<feature type="transmembrane region" description="Helical" evidence="1">
    <location>
        <begin position="97"/>
        <end position="118"/>
    </location>
</feature>
<accession>A0ABV5IGI2</accession>
<comment type="caution">
    <text evidence="2">The sequence shown here is derived from an EMBL/GenBank/DDBJ whole genome shotgun (WGS) entry which is preliminary data.</text>
</comment>
<gene>
    <name evidence="2" type="ORF">ACFFV7_20835</name>
</gene>
<proteinExistence type="predicted"/>
<evidence type="ECO:0000313" key="3">
    <source>
        <dbReference type="Proteomes" id="UP001589647"/>
    </source>
</evidence>